<evidence type="ECO:0000313" key="2">
    <source>
        <dbReference type="EMBL" id="AFV00785.1"/>
    </source>
</evidence>
<keyword evidence="3" id="KW-1185">Reference proteome</keyword>
<dbReference type="Gene3D" id="3.20.20.370">
    <property type="entry name" value="Glycoside hydrolase/deacetylase"/>
    <property type="match status" value="1"/>
</dbReference>
<gene>
    <name evidence="2" type="ordered locus">M5M_18280</name>
</gene>
<dbReference type="PROSITE" id="PS51677">
    <property type="entry name" value="NODB"/>
    <property type="match status" value="1"/>
</dbReference>
<accession>K4KNP1</accession>
<dbReference type="AlphaFoldDB" id="K4KNP1"/>
<dbReference type="HOGENOM" id="CLU_1025623_0_0_6"/>
<evidence type="ECO:0000259" key="1">
    <source>
        <dbReference type="PROSITE" id="PS51677"/>
    </source>
</evidence>
<dbReference type="InterPro" id="IPR002509">
    <property type="entry name" value="NODB_dom"/>
</dbReference>
<proteinExistence type="predicted"/>
<dbReference type="STRING" id="1117647.M5M_18280"/>
<feature type="domain" description="NodB homology" evidence="1">
    <location>
        <begin position="31"/>
        <end position="266"/>
    </location>
</feature>
<name>K4KNP1_SIMAS</name>
<dbReference type="EMBL" id="CP003746">
    <property type="protein sequence ID" value="AFV00785.1"/>
    <property type="molecule type" value="Genomic_DNA"/>
</dbReference>
<protein>
    <submittedName>
        <fullName evidence="2">Polysaccharide deacetylase</fullName>
    </submittedName>
</protein>
<dbReference type="OrthoDB" id="9784220at2"/>
<dbReference type="RefSeq" id="WP_015048935.1">
    <property type="nucleotide sequence ID" value="NC_018868.3"/>
</dbReference>
<dbReference type="KEGG" id="saga:M5M_18280"/>
<sequence length="266" mass="29498">MKHLNFLLLAITLCTPSTYSNELTWPQGQQAAVSLSYDDALNTQLDNAIPVLNQHQVRASFYLTMASPVVAARLDEWRAAAQQGHELGNHTIYHACSKSQPGTDWVLPYNDLDKRVVQQVRDEIRVANGYLKAIDGQTQRTMAPPCGHTDARDGNYLPAIADDFVAIKGAEVGYPPGFIVYLLPDGHSGQQLVDYVKQSAKQGGVVNIIFHGVGGDHLSVSVAAHRELVEYLARHKAIYWTDTYQNIMSHLQRQPARQSKLPEKAQ</sequence>
<organism evidence="2 3">
    <name type="scientific">Simiduia agarivorans (strain DSM 21679 / JCM 13881 / BCRC 17597 / SA1)</name>
    <dbReference type="NCBI Taxonomy" id="1117647"/>
    <lineage>
        <taxon>Bacteria</taxon>
        <taxon>Pseudomonadati</taxon>
        <taxon>Pseudomonadota</taxon>
        <taxon>Gammaproteobacteria</taxon>
        <taxon>Cellvibrionales</taxon>
        <taxon>Cellvibrionaceae</taxon>
        <taxon>Simiduia</taxon>
    </lineage>
</organism>
<reference evidence="2 3" key="1">
    <citation type="journal article" date="2013" name="Genome Announc.">
        <title>Complete genome sequence of Simiduia agarivorans SA1(T), a marine bacterium able to degrade a variety of polysaccharides.</title>
        <authorList>
            <person name="Lin S.Y."/>
            <person name="Shieh W.Y."/>
            <person name="Chen J.S."/>
            <person name="Tang S.L."/>
        </authorList>
    </citation>
    <scope>NUCLEOTIDE SEQUENCE [LARGE SCALE GENOMIC DNA]</scope>
    <source>
        <strain evidence="3">DSM 21679 / JCM 13881 / BCRC 17597 / SA1</strain>
    </source>
</reference>
<dbReference type="PANTHER" id="PTHR10587">
    <property type="entry name" value="GLYCOSYL TRANSFERASE-RELATED"/>
    <property type="match status" value="1"/>
</dbReference>
<dbReference type="Pfam" id="PF01522">
    <property type="entry name" value="Polysacc_deac_1"/>
    <property type="match status" value="1"/>
</dbReference>
<dbReference type="eggNOG" id="COG0726">
    <property type="taxonomic scope" value="Bacteria"/>
</dbReference>
<dbReference type="InterPro" id="IPR011330">
    <property type="entry name" value="Glyco_hydro/deAcase_b/a-brl"/>
</dbReference>
<dbReference type="GO" id="GO:0005975">
    <property type="term" value="P:carbohydrate metabolic process"/>
    <property type="evidence" value="ECO:0007669"/>
    <property type="project" value="InterPro"/>
</dbReference>
<dbReference type="GO" id="GO:0016810">
    <property type="term" value="F:hydrolase activity, acting on carbon-nitrogen (but not peptide) bonds"/>
    <property type="evidence" value="ECO:0007669"/>
    <property type="project" value="InterPro"/>
</dbReference>
<dbReference type="Proteomes" id="UP000000466">
    <property type="component" value="Chromosome"/>
</dbReference>
<dbReference type="SUPFAM" id="SSF88713">
    <property type="entry name" value="Glycoside hydrolase/deacetylase"/>
    <property type="match status" value="1"/>
</dbReference>
<evidence type="ECO:0000313" key="3">
    <source>
        <dbReference type="Proteomes" id="UP000000466"/>
    </source>
</evidence>
<dbReference type="InterPro" id="IPR050248">
    <property type="entry name" value="Polysacc_deacetylase_ArnD"/>
</dbReference>